<dbReference type="AlphaFoldDB" id="A0A455VHR0"/>
<evidence type="ECO:0000256" key="4">
    <source>
        <dbReference type="ARBA" id="ARBA00022692"/>
    </source>
</evidence>
<dbReference type="Proteomes" id="UP000324392">
    <property type="component" value="Chromosome"/>
</dbReference>
<sequence>MILSPSFAPDIKEKNGSKFLTMNKSTGDYLSVIPKFTLKSTLSWQATQDLSIQSTLTWYGRQKPKKYNYQGKPLTGSEKREVSPYAIVGTSASDGLTKNVSVTAGIENLFDKRQFRAGNAQNTGNPTTGLINIAGAGAATDNEPGRTYYLSINSHFR</sequence>
<accession>A0A455VHR0</accession>
<dbReference type="GO" id="GO:0042931">
    <property type="term" value="F:enterobactin transmembrane transporter activity"/>
    <property type="evidence" value="ECO:0007669"/>
    <property type="project" value="TreeGrafter"/>
</dbReference>
<gene>
    <name evidence="8" type="primary">fepA</name>
    <name evidence="8" type="ORF">SSYIS1_24670</name>
</gene>
<dbReference type="GO" id="GO:0009279">
    <property type="term" value="C:cell outer membrane"/>
    <property type="evidence" value="ECO:0007669"/>
    <property type="project" value="UniProtKB-SubCell"/>
</dbReference>
<name>A0A455VHR0_9GAMM</name>
<keyword evidence="3 7" id="KW-1134">Transmembrane beta strand</keyword>
<protein>
    <submittedName>
        <fullName evidence="8">Iron-enterobactin outer membrane transporter</fullName>
    </submittedName>
</protein>
<dbReference type="GO" id="GO:0015344">
    <property type="term" value="F:siderophore uptake transmembrane transporter activity"/>
    <property type="evidence" value="ECO:0007669"/>
    <property type="project" value="TreeGrafter"/>
</dbReference>
<dbReference type="PANTHER" id="PTHR30069">
    <property type="entry name" value="TONB-DEPENDENT OUTER MEMBRANE RECEPTOR"/>
    <property type="match status" value="1"/>
</dbReference>
<dbReference type="SUPFAM" id="SSF56935">
    <property type="entry name" value="Porins"/>
    <property type="match status" value="1"/>
</dbReference>
<dbReference type="PANTHER" id="PTHR30069:SF51">
    <property type="entry name" value="FERRIENTEROBACTIN RECEPTOR"/>
    <property type="match status" value="1"/>
</dbReference>
<evidence type="ECO:0000313" key="9">
    <source>
        <dbReference type="Proteomes" id="UP000324392"/>
    </source>
</evidence>
<organism evidence="8 9">
    <name type="scientific">Serratia symbiotica</name>
    <dbReference type="NCBI Taxonomy" id="138074"/>
    <lineage>
        <taxon>Bacteria</taxon>
        <taxon>Pseudomonadati</taxon>
        <taxon>Pseudomonadota</taxon>
        <taxon>Gammaproteobacteria</taxon>
        <taxon>Enterobacterales</taxon>
        <taxon>Yersiniaceae</taxon>
        <taxon>Serratia</taxon>
    </lineage>
</organism>
<proteinExistence type="inferred from homology"/>
<keyword evidence="4 7" id="KW-0812">Transmembrane</keyword>
<comment type="similarity">
    <text evidence="7">Belongs to the TonB-dependent receptor family.</text>
</comment>
<dbReference type="GO" id="GO:0044718">
    <property type="term" value="P:siderophore transmembrane transport"/>
    <property type="evidence" value="ECO:0007669"/>
    <property type="project" value="TreeGrafter"/>
</dbReference>
<keyword evidence="5 7" id="KW-0472">Membrane</keyword>
<evidence type="ECO:0000256" key="1">
    <source>
        <dbReference type="ARBA" id="ARBA00004571"/>
    </source>
</evidence>
<comment type="subcellular location">
    <subcellularLocation>
        <location evidence="1 7">Cell outer membrane</location>
        <topology evidence="1 7">Multi-pass membrane protein</topology>
    </subcellularLocation>
</comment>
<evidence type="ECO:0000256" key="2">
    <source>
        <dbReference type="ARBA" id="ARBA00022448"/>
    </source>
</evidence>
<dbReference type="GO" id="GO:0042912">
    <property type="term" value="F:colicin transmembrane transporter activity"/>
    <property type="evidence" value="ECO:0007669"/>
    <property type="project" value="TreeGrafter"/>
</dbReference>
<dbReference type="Gene3D" id="2.40.170.20">
    <property type="entry name" value="TonB-dependent receptor, beta-barrel domain"/>
    <property type="match status" value="1"/>
</dbReference>
<keyword evidence="2 7" id="KW-0813">Transport</keyword>
<dbReference type="InterPro" id="IPR036942">
    <property type="entry name" value="Beta-barrel_TonB_sf"/>
</dbReference>
<dbReference type="PROSITE" id="PS52016">
    <property type="entry name" value="TONB_DEPENDENT_REC_3"/>
    <property type="match status" value="1"/>
</dbReference>
<keyword evidence="6 7" id="KW-0998">Cell outer membrane</keyword>
<evidence type="ECO:0000256" key="5">
    <source>
        <dbReference type="ARBA" id="ARBA00023136"/>
    </source>
</evidence>
<evidence type="ECO:0000256" key="3">
    <source>
        <dbReference type="ARBA" id="ARBA00022452"/>
    </source>
</evidence>
<evidence type="ECO:0000256" key="6">
    <source>
        <dbReference type="ARBA" id="ARBA00023237"/>
    </source>
</evidence>
<evidence type="ECO:0000313" key="8">
    <source>
        <dbReference type="EMBL" id="BBI92647.1"/>
    </source>
</evidence>
<dbReference type="EMBL" id="AP019531">
    <property type="protein sequence ID" value="BBI92647.1"/>
    <property type="molecule type" value="Genomic_DNA"/>
</dbReference>
<evidence type="ECO:0000256" key="7">
    <source>
        <dbReference type="PROSITE-ProRule" id="PRU01360"/>
    </source>
</evidence>
<reference evidence="8 9" key="1">
    <citation type="submission" date="2019-03" db="EMBL/GenBank/DDBJ databases">
        <title>The genome sequence of Candidatus Serratia symbiotica strain IS.</title>
        <authorList>
            <person name="Nikoh N."/>
            <person name="Koga R."/>
            <person name="Oshima K."/>
            <person name="Hattori M."/>
            <person name="Fukatsu T."/>
        </authorList>
    </citation>
    <scope>NUCLEOTIDE SEQUENCE [LARGE SCALE GENOMIC DNA]</scope>
    <source>
        <strain evidence="8 9">IS</strain>
    </source>
</reference>
<dbReference type="InterPro" id="IPR039426">
    <property type="entry name" value="TonB-dep_rcpt-like"/>
</dbReference>